<name>A0A2P2P868_RHIMU</name>
<proteinExistence type="predicted"/>
<sequence>MWIAQVCELWRRMISVCLRFEFTVSASLC</sequence>
<organism evidence="1">
    <name type="scientific">Rhizophora mucronata</name>
    <name type="common">Asiatic mangrove</name>
    <dbReference type="NCBI Taxonomy" id="61149"/>
    <lineage>
        <taxon>Eukaryota</taxon>
        <taxon>Viridiplantae</taxon>
        <taxon>Streptophyta</taxon>
        <taxon>Embryophyta</taxon>
        <taxon>Tracheophyta</taxon>
        <taxon>Spermatophyta</taxon>
        <taxon>Magnoliopsida</taxon>
        <taxon>eudicotyledons</taxon>
        <taxon>Gunneridae</taxon>
        <taxon>Pentapetalae</taxon>
        <taxon>rosids</taxon>
        <taxon>fabids</taxon>
        <taxon>Malpighiales</taxon>
        <taxon>Rhizophoraceae</taxon>
        <taxon>Rhizophora</taxon>
    </lineage>
</organism>
<dbReference type="EMBL" id="GGEC01070337">
    <property type="protein sequence ID" value="MBX50821.1"/>
    <property type="molecule type" value="Transcribed_RNA"/>
</dbReference>
<protein>
    <submittedName>
        <fullName evidence="1">Uncharacterized protein</fullName>
    </submittedName>
</protein>
<accession>A0A2P2P868</accession>
<evidence type="ECO:0000313" key="1">
    <source>
        <dbReference type="EMBL" id="MBX50821.1"/>
    </source>
</evidence>
<reference evidence="1" key="1">
    <citation type="submission" date="2018-02" db="EMBL/GenBank/DDBJ databases">
        <title>Rhizophora mucronata_Transcriptome.</title>
        <authorList>
            <person name="Meera S.P."/>
            <person name="Sreeshan A."/>
            <person name="Augustine A."/>
        </authorList>
    </citation>
    <scope>NUCLEOTIDE SEQUENCE</scope>
    <source>
        <tissue evidence="1">Leaf</tissue>
    </source>
</reference>
<dbReference type="AlphaFoldDB" id="A0A2P2P868"/>